<feature type="compositionally biased region" description="Polar residues" evidence="11">
    <location>
        <begin position="14"/>
        <end position="24"/>
    </location>
</feature>
<evidence type="ECO:0000256" key="5">
    <source>
        <dbReference type="ARBA" id="ARBA00022826"/>
    </source>
</evidence>
<dbReference type="Proteomes" id="UP001189429">
    <property type="component" value="Unassembled WGS sequence"/>
</dbReference>
<feature type="compositionally biased region" description="Low complexity" evidence="11">
    <location>
        <begin position="444"/>
        <end position="453"/>
    </location>
</feature>
<keyword evidence="8" id="KW-0406">Ion transport</keyword>
<evidence type="ECO:0000256" key="1">
    <source>
        <dbReference type="ARBA" id="ARBA00004141"/>
    </source>
</evidence>
<reference evidence="13" key="1">
    <citation type="submission" date="2023-10" db="EMBL/GenBank/DDBJ databases">
        <authorList>
            <person name="Chen Y."/>
            <person name="Shah S."/>
            <person name="Dougan E. K."/>
            <person name="Thang M."/>
            <person name="Chan C."/>
        </authorList>
    </citation>
    <scope>NUCLEOTIDE SEQUENCE [LARGE SCALE GENOMIC DNA]</scope>
</reference>
<evidence type="ECO:0000256" key="12">
    <source>
        <dbReference type="SAM" id="Phobius"/>
    </source>
</evidence>
<evidence type="ECO:0000256" key="2">
    <source>
        <dbReference type="ARBA" id="ARBA00022448"/>
    </source>
</evidence>
<feature type="compositionally biased region" description="Low complexity" evidence="11">
    <location>
        <begin position="36"/>
        <end position="45"/>
    </location>
</feature>
<keyword evidence="4 12" id="KW-0812">Transmembrane</keyword>
<proteinExistence type="predicted"/>
<dbReference type="EMBL" id="CAUYUJ010014905">
    <property type="protein sequence ID" value="CAK0847519.1"/>
    <property type="molecule type" value="Genomic_DNA"/>
</dbReference>
<dbReference type="PANTHER" id="PTHR10027:SF10">
    <property type="entry name" value="SLOWPOKE 2, ISOFORM D"/>
    <property type="match status" value="1"/>
</dbReference>
<dbReference type="PANTHER" id="PTHR10027">
    <property type="entry name" value="CALCIUM-ACTIVATED POTASSIUM CHANNEL ALPHA CHAIN"/>
    <property type="match status" value="1"/>
</dbReference>
<comment type="caution">
    <text evidence="13">The sequence shown here is derived from an EMBL/GenBank/DDBJ whole genome shotgun (WGS) entry which is preliminary data.</text>
</comment>
<keyword evidence="5" id="KW-0631">Potassium channel</keyword>
<evidence type="ECO:0000256" key="7">
    <source>
        <dbReference type="ARBA" id="ARBA00022989"/>
    </source>
</evidence>
<evidence type="ECO:0000256" key="10">
    <source>
        <dbReference type="ARBA" id="ARBA00023303"/>
    </source>
</evidence>
<evidence type="ECO:0000256" key="3">
    <source>
        <dbReference type="ARBA" id="ARBA00022538"/>
    </source>
</evidence>
<protein>
    <submittedName>
        <fullName evidence="13">Uncharacterized protein</fullName>
    </submittedName>
</protein>
<keyword evidence="10" id="KW-0407">Ion channel</keyword>
<name>A0ABN9TNP3_9DINO</name>
<evidence type="ECO:0000256" key="11">
    <source>
        <dbReference type="SAM" id="MobiDB-lite"/>
    </source>
</evidence>
<evidence type="ECO:0000256" key="9">
    <source>
        <dbReference type="ARBA" id="ARBA00023136"/>
    </source>
</evidence>
<sequence>MAVSKREGAAATREQLSWRTQQGHPTPRCGGTQTWEEAGAVALEGAGPGEGRASEHRPDAPMLQRQRRFPRRLGDQSLIRMQADRAHRIQERAYSRKFRLVLAGAGSWSHLVAFVPERSAPFLPFRMPAIVLCPEMPPAEVLDVLELQTTDDELAVLIGSISDRGNLLTAGIAKSSIVVCLGHGQHTAASESSAALLDSDVVTLYRIVSQLAPPTCDMVFEFRRARSFRLLPREKGPAEEVRRTPTLATPQRQAGFRRGLDWLPGEPEPAHLDPRFASGRAFAPQVLGALFARSFHTPGILEVMEALVTHRAEATRAGELAELIWLVKLWPECAGQTCGDLFCARLFDAMHPAILLGKGSHEGAKLFALRASRSSFLLPLLLVLLFSLWGGGARARSCSRFALRGARSAKLGALAWASAGAATGAPRWATAASCGRPPRRRRASSAATRSTSWRTRTLAGWPTRRTCCRTRQLALPAFC</sequence>
<dbReference type="InterPro" id="IPR047871">
    <property type="entry name" value="K_chnl_Slo-like"/>
</dbReference>
<comment type="subcellular location">
    <subcellularLocation>
        <location evidence="1">Membrane</location>
        <topology evidence="1">Multi-pass membrane protein</topology>
    </subcellularLocation>
</comment>
<feature type="region of interest" description="Disordered" evidence="11">
    <location>
        <begin position="429"/>
        <end position="453"/>
    </location>
</feature>
<keyword evidence="9 12" id="KW-0472">Membrane</keyword>
<feature type="region of interest" description="Disordered" evidence="11">
    <location>
        <begin position="1"/>
        <end position="66"/>
    </location>
</feature>
<feature type="transmembrane region" description="Helical" evidence="12">
    <location>
        <begin position="376"/>
        <end position="395"/>
    </location>
</feature>
<keyword evidence="7 12" id="KW-1133">Transmembrane helix</keyword>
<evidence type="ECO:0000256" key="6">
    <source>
        <dbReference type="ARBA" id="ARBA00022958"/>
    </source>
</evidence>
<accession>A0ABN9TNP3</accession>
<evidence type="ECO:0000313" key="14">
    <source>
        <dbReference type="Proteomes" id="UP001189429"/>
    </source>
</evidence>
<gene>
    <name evidence="13" type="ORF">PCOR1329_LOCUS40695</name>
</gene>
<keyword evidence="3" id="KW-0633">Potassium transport</keyword>
<evidence type="ECO:0000313" key="13">
    <source>
        <dbReference type="EMBL" id="CAK0847519.1"/>
    </source>
</evidence>
<keyword evidence="6" id="KW-0630">Potassium</keyword>
<keyword evidence="2" id="KW-0813">Transport</keyword>
<keyword evidence="14" id="KW-1185">Reference proteome</keyword>
<organism evidence="13 14">
    <name type="scientific">Prorocentrum cordatum</name>
    <dbReference type="NCBI Taxonomy" id="2364126"/>
    <lineage>
        <taxon>Eukaryota</taxon>
        <taxon>Sar</taxon>
        <taxon>Alveolata</taxon>
        <taxon>Dinophyceae</taxon>
        <taxon>Prorocentrales</taxon>
        <taxon>Prorocentraceae</taxon>
        <taxon>Prorocentrum</taxon>
    </lineage>
</organism>
<evidence type="ECO:0000256" key="4">
    <source>
        <dbReference type="ARBA" id="ARBA00022692"/>
    </source>
</evidence>
<evidence type="ECO:0000256" key="8">
    <source>
        <dbReference type="ARBA" id="ARBA00023065"/>
    </source>
</evidence>